<feature type="compositionally biased region" description="Acidic residues" evidence="1">
    <location>
        <begin position="272"/>
        <end position="281"/>
    </location>
</feature>
<name>A0A813KCC1_POLGL</name>
<gene>
    <name evidence="3" type="ORF">PGLA2088_LOCUS31314</name>
</gene>
<reference evidence="3" key="1">
    <citation type="submission" date="2021-02" db="EMBL/GenBank/DDBJ databases">
        <authorList>
            <person name="Dougan E. K."/>
            <person name="Rhodes N."/>
            <person name="Thang M."/>
            <person name="Chan C."/>
        </authorList>
    </citation>
    <scope>NUCLEOTIDE SEQUENCE</scope>
</reference>
<dbReference type="SUPFAM" id="SSF54695">
    <property type="entry name" value="POZ domain"/>
    <property type="match status" value="1"/>
</dbReference>
<proteinExistence type="predicted"/>
<protein>
    <recommendedName>
        <fullName evidence="2">BTB domain-containing protein</fullName>
    </recommendedName>
</protein>
<evidence type="ECO:0000259" key="2">
    <source>
        <dbReference type="Pfam" id="PF00651"/>
    </source>
</evidence>
<feature type="region of interest" description="Disordered" evidence="1">
    <location>
        <begin position="237"/>
        <end position="306"/>
    </location>
</feature>
<dbReference type="Gene3D" id="3.30.710.10">
    <property type="entry name" value="Potassium Channel Kv1.1, Chain A"/>
    <property type="match status" value="1"/>
</dbReference>
<dbReference type="InterPro" id="IPR000210">
    <property type="entry name" value="BTB/POZ_dom"/>
</dbReference>
<dbReference type="PANTHER" id="PTHR45774:SF3">
    <property type="entry name" value="BTB (POZ) DOMAIN-CONTAINING 2B-RELATED"/>
    <property type="match status" value="1"/>
</dbReference>
<dbReference type="PANTHER" id="PTHR45774">
    <property type="entry name" value="BTB/POZ DOMAIN-CONTAINING"/>
    <property type="match status" value="1"/>
</dbReference>
<dbReference type="InterPro" id="IPR011333">
    <property type="entry name" value="SKP1/BTB/POZ_sf"/>
</dbReference>
<comment type="caution">
    <text evidence="3">The sequence shown here is derived from an EMBL/GenBank/DDBJ whole genome shotgun (WGS) entry which is preliminary data.</text>
</comment>
<evidence type="ECO:0000256" key="1">
    <source>
        <dbReference type="SAM" id="MobiDB-lite"/>
    </source>
</evidence>
<sequence length="571" mass="64558">MEGETAHSDPQLSANLSALFQDLYELRGDAGDAVQFVVDGRTLDTCHAWIAGLHSQVICRMLSSQMREANTRQIQLTVADDIAVLPAIIRFFYGFTVEICGFDNAIQLLRCAEFYAIPQLKQQCSTWLGLQELTAAHAFRIIEDIPFDEFLLARTWSLLESSPGQMFQSAAWLECRSETAHAVLDRSLDCKEIEILRGAVWWNEHNILTNIEKLIDQEAPEDKLGWDLKRTAKEKVEENRMDEIEKEDKQEEAKETEEDVQSEIDQNAEIQGAEDLEEVTIEEWRSRLPKSEQNNTADDGDASDGEDEQLVAGVVVVVTKEFLSDTERTTGQPVAIIGIREVGCILRIDPDGDAEIRFHGDLGAHWVMKDNFCNLKAYHIHLASDCQMPLEAVLSDFDGLNFEESRWQWHKQSGYGSLMSAAPLPSTMLGKIRFEYMAPEELYMCKRFLPPDDYLCYLETASRAKPFARRSPRDKPASSSMVWRRCLRCKVSEQLAATGQSTCINHHPQSTVTKICEVTAHEGNSWSSPPKKMRQQSVTFACCGGNSWSPGCTPRQHEYETVNQEDKLKCG</sequence>
<evidence type="ECO:0000313" key="3">
    <source>
        <dbReference type="EMBL" id="CAE8699799.1"/>
    </source>
</evidence>
<dbReference type="Proteomes" id="UP000626109">
    <property type="component" value="Unassembled WGS sequence"/>
</dbReference>
<dbReference type="CDD" id="cd18186">
    <property type="entry name" value="BTB_POZ_ZBTB_KLHL-like"/>
    <property type="match status" value="1"/>
</dbReference>
<feature type="compositionally biased region" description="Basic and acidic residues" evidence="1">
    <location>
        <begin position="237"/>
        <end position="253"/>
    </location>
</feature>
<feature type="domain" description="BTB" evidence="2">
    <location>
        <begin position="34"/>
        <end position="126"/>
    </location>
</feature>
<organism evidence="3 4">
    <name type="scientific">Polarella glacialis</name>
    <name type="common">Dinoflagellate</name>
    <dbReference type="NCBI Taxonomy" id="89957"/>
    <lineage>
        <taxon>Eukaryota</taxon>
        <taxon>Sar</taxon>
        <taxon>Alveolata</taxon>
        <taxon>Dinophyceae</taxon>
        <taxon>Suessiales</taxon>
        <taxon>Suessiaceae</taxon>
        <taxon>Polarella</taxon>
    </lineage>
</organism>
<dbReference type="AlphaFoldDB" id="A0A813KCC1"/>
<evidence type="ECO:0000313" key="4">
    <source>
        <dbReference type="Proteomes" id="UP000626109"/>
    </source>
</evidence>
<dbReference type="Pfam" id="PF00651">
    <property type="entry name" value="BTB"/>
    <property type="match status" value="1"/>
</dbReference>
<accession>A0A813KCC1</accession>
<dbReference type="EMBL" id="CAJNNW010029310">
    <property type="protein sequence ID" value="CAE8699799.1"/>
    <property type="molecule type" value="Genomic_DNA"/>
</dbReference>